<feature type="region of interest" description="Disordered" evidence="1">
    <location>
        <begin position="311"/>
        <end position="432"/>
    </location>
</feature>
<proteinExistence type="predicted"/>
<feature type="region of interest" description="Disordered" evidence="1">
    <location>
        <begin position="1"/>
        <end position="71"/>
    </location>
</feature>
<accession>A0A6A5X0D4</accession>
<feature type="compositionally biased region" description="Basic and acidic residues" evidence="1">
    <location>
        <begin position="410"/>
        <end position="432"/>
    </location>
</feature>
<dbReference type="Pfam" id="PF00582">
    <property type="entry name" value="Usp"/>
    <property type="match status" value="1"/>
</dbReference>
<feature type="region of interest" description="Disordered" evidence="1">
    <location>
        <begin position="243"/>
        <end position="273"/>
    </location>
</feature>
<evidence type="ECO:0000256" key="1">
    <source>
        <dbReference type="SAM" id="MobiDB-lite"/>
    </source>
</evidence>
<dbReference type="SUPFAM" id="SSF52402">
    <property type="entry name" value="Adenine nucleotide alpha hydrolases-like"/>
    <property type="match status" value="1"/>
</dbReference>
<name>A0A6A5X0D4_9PLEO</name>
<feature type="compositionally biased region" description="Basic and acidic residues" evidence="1">
    <location>
        <begin position="255"/>
        <end position="269"/>
    </location>
</feature>
<evidence type="ECO:0000259" key="2">
    <source>
        <dbReference type="Pfam" id="PF00582"/>
    </source>
</evidence>
<dbReference type="EMBL" id="ML977558">
    <property type="protein sequence ID" value="KAF2006978.1"/>
    <property type="molecule type" value="Genomic_DNA"/>
</dbReference>
<dbReference type="InterPro" id="IPR006016">
    <property type="entry name" value="UspA"/>
</dbReference>
<keyword evidence="4" id="KW-1185">Reference proteome</keyword>
<dbReference type="CDD" id="cd23659">
    <property type="entry name" value="USP_At3g01520-like"/>
    <property type="match status" value="1"/>
</dbReference>
<evidence type="ECO:0000313" key="3">
    <source>
        <dbReference type="EMBL" id="KAF2006978.1"/>
    </source>
</evidence>
<feature type="domain" description="UspA" evidence="2">
    <location>
        <begin position="106"/>
        <end position="243"/>
    </location>
</feature>
<dbReference type="GO" id="GO:0016787">
    <property type="term" value="F:hydrolase activity"/>
    <property type="evidence" value="ECO:0007669"/>
    <property type="project" value="UniProtKB-KW"/>
</dbReference>
<dbReference type="Proteomes" id="UP000799779">
    <property type="component" value="Unassembled WGS sequence"/>
</dbReference>
<dbReference type="InterPro" id="IPR014729">
    <property type="entry name" value="Rossmann-like_a/b/a_fold"/>
</dbReference>
<keyword evidence="3" id="KW-0378">Hydrolase</keyword>
<organism evidence="3 4">
    <name type="scientific">Amniculicola lignicola CBS 123094</name>
    <dbReference type="NCBI Taxonomy" id="1392246"/>
    <lineage>
        <taxon>Eukaryota</taxon>
        <taxon>Fungi</taxon>
        <taxon>Dikarya</taxon>
        <taxon>Ascomycota</taxon>
        <taxon>Pezizomycotina</taxon>
        <taxon>Dothideomycetes</taxon>
        <taxon>Pleosporomycetidae</taxon>
        <taxon>Pleosporales</taxon>
        <taxon>Amniculicolaceae</taxon>
        <taxon>Amniculicola</taxon>
    </lineage>
</organism>
<feature type="compositionally biased region" description="Low complexity" evidence="1">
    <location>
        <begin position="359"/>
        <end position="368"/>
    </location>
</feature>
<reference evidence="3" key="1">
    <citation type="journal article" date="2020" name="Stud. Mycol.">
        <title>101 Dothideomycetes genomes: a test case for predicting lifestyles and emergence of pathogens.</title>
        <authorList>
            <person name="Haridas S."/>
            <person name="Albert R."/>
            <person name="Binder M."/>
            <person name="Bloem J."/>
            <person name="Labutti K."/>
            <person name="Salamov A."/>
            <person name="Andreopoulos B."/>
            <person name="Baker S."/>
            <person name="Barry K."/>
            <person name="Bills G."/>
            <person name="Bluhm B."/>
            <person name="Cannon C."/>
            <person name="Castanera R."/>
            <person name="Culley D."/>
            <person name="Daum C."/>
            <person name="Ezra D."/>
            <person name="Gonzalez J."/>
            <person name="Henrissat B."/>
            <person name="Kuo A."/>
            <person name="Liang C."/>
            <person name="Lipzen A."/>
            <person name="Lutzoni F."/>
            <person name="Magnuson J."/>
            <person name="Mondo S."/>
            <person name="Nolan M."/>
            <person name="Ohm R."/>
            <person name="Pangilinan J."/>
            <person name="Park H.-J."/>
            <person name="Ramirez L."/>
            <person name="Alfaro M."/>
            <person name="Sun H."/>
            <person name="Tritt A."/>
            <person name="Yoshinaga Y."/>
            <person name="Zwiers L.-H."/>
            <person name="Turgeon B."/>
            <person name="Goodwin S."/>
            <person name="Spatafora J."/>
            <person name="Crous P."/>
            <person name="Grigoriev I."/>
        </authorList>
    </citation>
    <scope>NUCLEOTIDE SEQUENCE</scope>
    <source>
        <strain evidence="3">CBS 123094</strain>
    </source>
</reference>
<dbReference type="AlphaFoldDB" id="A0A6A5X0D4"/>
<dbReference type="PANTHER" id="PTHR47815">
    <property type="entry name" value="UNIVERSAL STRESS PROTEIN A FAMILY PROTEIN C25B2.10"/>
    <property type="match status" value="1"/>
</dbReference>
<gene>
    <name evidence="3" type="ORF">P154DRAFT_517424</name>
</gene>
<dbReference type="Gene3D" id="3.40.50.620">
    <property type="entry name" value="HUPs"/>
    <property type="match status" value="1"/>
</dbReference>
<dbReference type="OrthoDB" id="843225at2759"/>
<sequence>MSVSPTSEATEPARVRIASPPQVPSTGVASPPPQRRASLIQFGLPKVQGSPKQSREKRRLSSPPPPPAFKNRISFDTFDRPADFIEDNAFTLIAKHKDYEYSKRSRTFLCGCDEKEYSDYALQWLLDELVDDGDEIVCLKVVEKDESVASDRAIEKGRYRAEAEELMKKIQTKNHENKAISLVLEFAVGKVNNVIDDMINLYEPAILIVGTRGRSLGGFQGLLPGSVSKYCLQHSPVPVIVVRPSSKRDKARSKRAQDPNRQGYKDILDKSGPQGGHILDLNNLSNFIVEEDEGGVTDDEAAAVAAAVGYKPQPEASSLSQVEATPDAGTGARENSLSPDLLRSPGVVMKSPDLRNLDSPEISDISSSDSEDQGGVPTTADPATAHEPIEFTSVGTTLVGEDGVATGPAAKEEPEVKELETKLEDLKTSEAS</sequence>
<dbReference type="PANTHER" id="PTHR47815:SF1">
    <property type="entry name" value="UNIVERSAL STRESS PROTEIN A FAMILY PROTEIN C25B2.10"/>
    <property type="match status" value="1"/>
</dbReference>
<evidence type="ECO:0000313" key="4">
    <source>
        <dbReference type="Proteomes" id="UP000799779"/>
    </source>
</evidence>
<protein>
    <submittedName>
        <fullName evidence="3">Adenine nucleotide alpha hydrolases-like protein</fullName>
    </submittedName>
</protein>